<proteinExistence type="predicted"/>
<dbReference type="EMBL" id="WEGI01000010">
    <property type="protein sequence ID" value="MQY28904.1"/>
    <property type="molecule type" value="Genomic_DNA"/>
</dbReference>
<dbReference type="RefSeq" id="WP_153345352.1">
    <property type="nucleotide sequence ID" value="NZ_WEGI01000010.1"/>
</dbReference>
<organism evidence="2 3">
    <name type="scientific">Nocardia aurantia</name>
    <dbReference type="NCBI Taxonomy" id="2585199"/>
    <lineage>
        <taxon>Bacteria</taxon>
        <taxon>Bacillati</taxon>
        <taxon>Actinomycetota</taxon>
        <taxon>Actinomycetes</taxon>
        <taxon>Mycobacteriales</taxon>
        <taxon>Nocardiaceae</taxon>
        <taxon>Nocardia</taxon>
    </lineage>
</organism>
<name>A0A7K0DVQ4_9NOCA</name>
<feature type="region of interest" description="Disordered" evidence="1">
    <location>
        <begin position="435"/>
        <end position="483"/>
    </location>
</feature>
<evidence type="ECO:0000313" key="3">
    <source>
        <dbReference type="Proteomes" id="UP000431401"/>
    </source>
</evidence>
<protein>
    <submittedName>
        <fullName evidence="2">Uncharacterized protein</fullName>
    </submittedName>
</protein>
<dbReference type="AlphaFoldDB" id="A0A7K0DVQ4"/>
<feature type="compositionally biased region" description="Pro residues" evidence="1">
    <location>
        <begin position="440"/>
        <end position="450"/>
    </location>
</feature>
<accession>A0A7K0DVQ4</accession>
<reference evidence="2 3" key="1">
    <citation type="submission" date="2019-10" db="EMBL/GenBank/DDBJ databases">
        <title>Nocardia macrotermitis sp. nov. and Nocardia aurantia sp. nov., isolated from the gut of fungus growing-termite Macrotermes natalensis.</title>
        <authorList>
            <person name="Benndorf R."/>
            <person name="Schwitalla J."/>
            <person name="Martin K."/>
            <person name="De Beer W."/>
            <person name="Kaster A.-K."/>
            <person name="Vollmers J."/>
            <person name="Poulsen M."/>
            <person name="Beemelmanns C."/>
        </authorList>
    </citation>
    <scope>NUCLEOTIDE SEQUENCE [LARGE SCALE GENOMIC DNA]</scope>
    <source>
        <strain evidence="2 3">RB56</strain>
    </source>
</reference>
<sequence length="483" mass="53973">MPERPPHHRQLENSLRADFAFCFRLQRAATNARSEDEYVRLAGSVDARAQRWQQAPSQWRNRWNHLADTTSAYLHTPPAPEPTHSDADDDPFFRRNRNQARMLTGRHQATGTRPQNATTGYRVTWCDTGSSEPNTIWRTSFQTARERIVTGTRDAAGLVDARITMSHPRTGADHLLFEAHAVTGAQLHHELSAIDDTFRAPGAPPGPSWLNDATYHALVGDYEYTVAAIHEPALSDQLVENIIRRDDLRVQILLYAQAADIHNAAPTLDKIDGNPPRPSFWENQPWLDDLTAIAERHLMTVRSQGIQRHLDLGAGTEIRVGMSPVGTEPWYIDRWDYTADALDRAAQITHLGRFQTYGDLIAAIDGPDGVAAHARVHQPLGNIDLPPELRTALAEFDYETNHLVRVVQAAHSLRATIRDQSPYLLSSDRTAIARTATQRQPPPRPDPPGTTGPGLSHSAGSAPLQRRQQARRQPPPCSRARRM</sequence>
<comment type="caution">
    <text evidence="2">The sequence shown here is derived from an EMBL/GenBank/DDBJ whole genome shotgun (WGS) entry which is preliminary data.</text>
</comment>
<evidence type="ECO:0000256" key="1">
    <source>
        <dbReference type="SAM" id="MobiDB-lite"/>
    </source>
</evidence>
<gene>
    <name evidence="2" type="ORF">NRB56_44890</name>
</gene>
<dbReference type="OrthoDB" id="4556916at2"/>
<keyword evidence="3" id="KW-1185">Reference proteome</keyword>
<dbReference type="Proteomes" id="UP000431401">
    <property type="component" value="Unassembled WGS sequence"/>
</dbReference>
<evidence type="ECO:0000313" key="2">
    <source>
        <dbReference type="EMBL" id="MQY28904.1"/>
    </source>
</evidence>
<feature type="region of interest" description="Disordered" evidence="1">
    <location>
        <begin position="72"/>
        <end position="91"/>
    </location>
</feature>